<dbReference type="Gene3D" id="3.40.50.300">
    <property type="entry name" value="P-loop containing nucleotide triphosphate hydrolases"/>
    <property type="match status" value="1"/>
</dbReference>
<name>A0AAW1R340_9CHLO</name>
<dbReference type="AlphaFoldDB" id="A0AAW1R340"/>
<organism evidence="2 3">
    <name type="scientific">Elliptochloris bilobata</name>
    <dbReference type="NCBI Taxonomy" id="381761"/>
    <lineage>
        <taxon>Eukaryota</taxon>
        <taxon>Viridiplantae</taxon>
        <taxon>Chlorophyta</taxon>
        <taxon>core chlorophytes</taxon>
        <taxon>Trebouxiophyceae</taxon>
        <taxon>Trebouxiophyceae incertae sedis</taxon>
        <taxon>Elliptochloris clade</taxon>
        <taxon>Elliptochloris</taxon>
    </lineage>
</organism>
<dbReference type="EMBL" id="JALJOU010000054">
    <property type="protein sequence ID" value="KAK9827975.1"/>
    <property type="molecule type" value="Genomic_DNA"/>
</dbReference>
<feature type="domain" description="RecA family profile 1" evidence="1">
    <location>
        <begin position="1"/>
        <end position="189"/>
    </location>
</feature>
<dbReference type="Pfam" id="PF08423">
    <property type="entry name" value="Rad51"/>
    <property type="match status" value="1"/>
</dbReference>
<dbReference type="GO" id="GO:0005657">
    <property type="term" value="C:replication fork"/>
    <property type="evidence" value="ECO:0007669"/>
    <property type="project" value="TreeGrafter"/>
</dbReference>
<keyword evidence="3" id="KW-1185">Reference proteome</keyword>
<dbReference type="GO" id="GO:0045003">
    <property type="term" value="P:double-strand break repair via synthesis-dependent strand annealing"/>
    <property type="evidence" value="ECO:0007669"/>
    <property type="project" value="TreeGrafter"/>
</dbReference>
<dbReference type="GO" id="GO:0000400">
    <property type="term" value="F:four-way junction DNA binding"/>
    <property type="evidence" value="ECO:0007669"/>
    <property type="project" value="TreeGrafter"/>
</dbReference>
<evidence type="ECO:0000313" key="3">
    <source>
        <dbReference type="Proteomes" id="UP001445335"/>
    </source>
</evidence>
<reference evidence="2 3" key="1">
    <citation type="journal article" date="2024" name="Nat. Commun.">
        <title>Phylogenomics reveals the evolutionary origins of lichenization in chlorophyte algae.</title>
        <authorList>
            <person name="Puginier C."/>
            <person name="Libourel C."/>
            <person name="Otte J."/>
            <person name="Skaloud P."/>
            <person name="Haon M."/>
            <person name="Grisel S."/>
            <person name="Petersen M."/>
            <person name="Berrin J.G."/>
            <person name="Delaux P.M."/>
            <person name="Dal Grande F."/>
            <person name="Keller J."/>
        </authorList>
    </citation>
    <scope>NUCLEOTIDE SEQUENCE [LARGE SCALE GENOMIC DNA]</scope>
    <source>
        <strain evidence="2 3">SAG 245.80</strain>
    </source>
</reference>
<dbReference type="GO" id="GO:0140664">
    <property type="term" value="F:ATP-dependent DNA damage sensor activity"/>
    <property type="evidence" value="ECO:0007669"/>
    <property type="project" value="InterPro"/>
</dbReference>
<comment type="caution">
    <text evidence="2">The sequence shown here is derived from an EMBL/GenBank/DDBJ whole genome shotgun (WGS) entry which is preliminary data.</text>
</comment>
<dbReference type="SUPFAM" id="SSF52540">
    <property type="entry name" value="P-loop containing nucleoside triphosphate hydrolases"/>
    <property type="match status" value="1"/>
</dbReference>
<dbReference type="PROSITE" id="PS50162">
    <property type="entry name" value="RECA_2"/>
    <property type="match status" value="1"/>
</dbReference>
<dbReference type="GO" id="GO:0090656">
    <property type="term" value="P:t-circle formation"/>
    <property type="evidence" value="ECO:0007669"/>
    <property type="project" value="TreeGrafter"/>
</dbReference>
<accession>A0AAW1R340</accession>
<dbReference type="InterPro" id="IPR013632">
    <property type="entry name" value="Rad51_C"/>
</dbReference>
<sequence length="267" mass="28639">MCGQGALDALLRGGVPCGAVTELCGEASAAKTQLCLQLLLCTQLPPAQGGLDGTALYIYTEGDPPLKRLQQLADVRPQLRCRGDGGAFDNVFVERGVASGEELLMRLERLRPLLADPPRQPVRLLVIDSVAHLFRDAGAAGDHGQDGRDCGGGGLAAYAARAELLFRLAALLKLYADEFRLAVVVINQVTDVVGDERSGRTAPLCRHTAGQRLQTAGREVAAQPVMRCMQVVFSPYLPTGFCYFTLNRLGRSAAACLHEDKRMTCCD</sequence>
<protein>
    <recommendedName>
        <fullName evidence="1">RecA family profile 1 domain-containing protein</fullName>
    </recommendedName>
</protein>
<dbReference type="InterPro" id="IPR027417">
    <property type="entry name" value="P-loop_NTPase"/>
</dbReference>
<evidence type="ECO:0000313" key="2">
    <source>
        <dbReference type="EMBL" id="KAK9827975.1"/>
    </source>
</evidence>
<dbReference type="InterPro" id="IPR020588">
    <property type="entry name" value="RecA_ATP-bd"/>
</dbReference>
<dbReference type="GO" id="GO:0005524">
    <property type="term" value="F:ATP binding"/>
    <property type="evidence" value="ECO:0007669"/>
    <property type="project" value="InterPro"/>
</dbReference>
<dbReference type="GO" id="GO:0033065">
    <property type="term" value="C:Rad51C-XRCC3 complex"/>
    <property type="evidence" value="ECO:0007669"/>
    <property type="project" value="TreeGrafter"/>
</dbReference>
<gene>
    <name evidence="2" type="ORF">WJX81_003621</name>
</gene>
<dbReference type="PANTHER" id="PTHR46487">
    <property type="entry name" value="DNA REPAIR PROTEIN XRCC3"/>
    <property type="match status" value="1"/>
</dbReference>
<dbReference type="PANTHER" id="PTHR46487:SF1">
    <property type="entry name" value="DNA REPAIR PROTEIN XRCC3"/>
    <property type="match status" value="1"/>
</dbReference>
<dbReference type="GO" id="GO:0000722">
    <property type="term" value="P:telomere maintenance via recombination"/>
    <property type="evidence" value="ECO:0007669"/>
    <property type="project" value="TreeGrafter"/>
</dbReference>
<dbReference type="GO" id="GO:0071140">
    <property type="term" value="P:resolution of mitotic recombination intermediates"/>
    <property type="evidence" value="ECO:0007669"/>
    <property type="project" value="TreeGrafter"/>
</dbReference>
<dbReference type="Proteomes" id="UP001445335">
    <property type="component" value="Unassembled WGS sequence"/>
</dbReference>
<evidence type="ECO:0000259" key="1">
    <source>
        <dbReference type="PROSITE" id="PS50162"/>
    </source>
</evidence>
<proteinExistence type="predicted"/>